<evidence type="ECO:0000313" key="1">
    <source>
        <dbReference type="EMBL" id="KAI6086973.1"/>
    </source>
</evidence>
<proteinExistence type="predicted"/>
<organism evidence="1 2">
    <name type="scientific">Hypoxylon rubiginosum</name>
    <dbReference type="NCBI Taxonomy" id="110542"/>
    <lineage>
        <taxon>Eukaryota</taxon>
        <taxon>Fungi</taxon>
        <taxon>Dikarya</taxon>
        <taxon>Ascomycota</taxon>
        <taxon>Pezizomycotina</taxon>
        <taxon>Sordariomycetes</taxon>
        <taxon>Xylariomycetidae</taxon>
        <taxon>Xylariales</taxon>
        <taxon>Hypoxylaceae</taxon>
        <taxon>Hypoxylon</taxon>
    </lineage>
</organism>
<dbReference type="Proteomes" id="UP001497680">
    <property type="component" value="Unassembled WGS sequence"/>
</dbReference>
<name>A0ACC0D2V5_9PEZI</name>
<reference evidence="1 2" key="1">
    <citation type="journal article" date="2022" name="New Phytol.">
        <title>Ecological generalism drives hyperdiversity of secondary metabolite gene clusters in xylarialean endophytes.</title>
        <authorList>
            <person name="Franco M.E.E."/>
            <person name="Wisecaver J.H."/>
            <person name="Arnold A.E."/>
            <person name="Ju Y.M."/>
            <person name="Slot J.C."/>
            <person name="Ahrendt S."/>
            <person name="Moore L.P."/>
            <person name="Eastman K.E."/>
            <person name="Scott K."/>
            <person name="Konkel Z."/>
            <person name="Mondo S.J."/>
            <person name="Kuo A."/>
            <person name="Hayes R.D."/>
            <person name="Haridas S."/>
            <person name="Andreopoulos B."/>
            <person name="Riley R."/>
            <person name="LaButti K."/>
            <person name="Pangilinan J."/>
            <person name="Lipzen A."/>
            <person name="Amirebrahimi M."/>
            <person name="Yan J."/>
            <person name="Adam C."/>
            <person name="Keymanesh K."/>
            <person name="Ng V."/>
            <person name="Louie K."/>
            <person name="Northen T."/>
            <person name="Drula E."/>
            <person name="Henrissat B."/>
            <person name="Hsieh H.M."/>
            <person name="Youens-Clark K."/>
            <person name="Lutzoni F."/>
            <person name="Miadlikowska J."/>
            <person name="Eastwood D.C."/>
            <person name="Hamelin R.C."/>
            <person name="Grigoriev I.V."/>
            <person name="U'Ren J.M."/>
        </authorList>
    </citation>
    <scope>NUCLEOTIDE SEQUENCE [LARGE SCALE GENOMIC DNA]</scope>
    <source>
        <strain evidence="1 2">ER1909</strain>
    </source>
</reference>
<evidence type="ECO:0000313" key="2">
    <source>
        <dbReference type="Proteomes" id="UP001497680"/>
    </source>
</evidence>
<sequence>MVRGLTYEQFWSVRRVMDDSTHGTSIGQSLDLRPLRQGVQDFDLLCACEKRRKWRWFSDRHKQIKLTPGSCRMCAVFDKVVRAVVEGKLPTLFARPHTDAEKDRILQDIIIEPESLRYPNEERRLRFRVDERLFSIIMFSDADDNTQFTIKGYTFRNEHLLKLIEDSDARFDRALHWLATCLKSHSCADKTSKSLPIRLLLVQEGSPATKYIIRLVETEGHEGPYTCLSYRWGDKSQRQLLTTARTLERHTEGIPYEELPKTFQDAVAVTRRMGLDYLWIDALCILPPTQLETRGWIFQESLLPPRTLNFRSFDIQWRCREKHTRESGYNGKVWDWREQIAHAAKPTRRNKRHATEYWEAVIFHYTVRILTNQDDKLPALSGVAQLFKKNTGLLTYFAGLWRHTLHHDLCWYTVKNTTISPLQIGSGVRPNQYRAPSWSWASIDTLGSAHCCFWGLGTSFLHPVCPCSEMRKLCVIHSASCKSQGSDRTGCVKYGYIDVSGILIPATVAEHPKSSDMRWGGLCNFADMPWTLRNIEDDTDLDICMPDCKLLDESLTDGDKVYCMPIQEAIDEVRSERGCLILKRNDQGDPNEYQRIGFCILVKDNPDLEKEPITGSLHIRSSQPFVVDPEDEVKAKRYMYQDDKLAQTRVRIV</sequence>
<keyword evidence="2" id="KW-1185">Reference proteome</keyword>
<comment type="caution">
    <text evidence="1">The sequence shown here is derived from an EMBL/GenBank/DDBJ whole genome shotgun (WGS) entry which is preliminary data.</text>
</comment>
<accession>A0ACC0D2V5</accession>
<dbReference type="EMBL" id="MU394311">
    <property type="protein sequence ID" value="KAI6086973.1"/>
    <property type="molecule type" value="Genomic_DNA"/>
</dbReference>
<protein>
    <submittedName>
        <fullName evidence="1">Uncharacterized protein</fullName>
    </submittedName>
</protein>
<gene>
    <name evidence="1" type="ORF">F4821DRAFT_278256</name>
</gene>